<dbReference type="InterPro" id="IPR029056">
    <property type="entry name" value="Ribokinase-like"/>
</dbReference>
<dbReference type="PANTHER" id="PTHR20858">
    <property type="entry name" value="PHOSPHOMETHYLPYRIMIDINE KINASE"/>
    <property type="match status" value="1"/>
</dbReference>
<dbReference type="GO" id="GO:0005524">
    <property type="term" value="F:ATP binding"/>
    <property type="evidence" value="ECO:0007669"/>
    <property type="project" value="UniProtKB-KW"/>
</dbReference>
<evidence type="ECO:0000256" key="1">
    <source>
        <dbReference type="ARBA" id="ARBA00004948"/>
    </source>
</evidence>
<keyword evidence="5 8" id="KW-0418">Kinase</keyword>
<evidence type="ECO:0000313" key="9">
    <source>
        <dbReference type="Proteomes" id="UP000249700"/>
    </source>
</evidence>
<dbReference type="Pfam" id="PF08543">
    <property type="entry name" value="Phos_pyr_kin"/>
    <property type="match status" value="1"/>
</dbReference>
<keyword evidence="4" id="KW-0547">Nucleotide-binding</keyword>
<organism evidence="8 9">
    <name type="scientific">Onishia taeanensis</name>
    <dbReference type="NCBI Taxonomy" id="284577"/>
    <lineage>
        <taxon>Bacteria</taxon>
        <taxon>Pseudomonadati</taxon>
        <taxon>Pseudomonadota</taxon>
        <taxon>Gammaproteobacteria</taxon>
        <taxon>Oceanospirillales</taxon>
        <taxon>Halomonadaceae</taxon>
        <taxon>Onishia</taxon>
    </lineage>
</organism>
<gene>
    <name evidence="8" type="ORF">BCL93_11188</name>
</gene>
<dbReference type="UniPathway" id="UPA00060">
    <property type="reaction ID" value="UER00138"/>
</dbReference>
<evidence type="ECO:0000259" key="7">
    <source>
        <dbReference type="Pfam" id="PF08543"/>
    </source>
</evidence>
<name>A0A328XSK5_9GAMM</name>
<dbReference type="FunFam" id="3.40.1190.20:FF:000003">
    <property type="entry name" value="Phosphomethylpyrimidine kinase ThiD"/>
    <property type="match status" value="1"/>
</dbReference>
<dbReference type="CDD" id="cd01169">
    <property type="entry name" value="HMPP_kinase"/>
    <property type="match status" value="1"/>
</dbReference>
<dbReference type="EC" id="2.7.1.49" evidence="2"/>
<dbReference type="InterPro" id="IPR013749">
    <property type="entry name" value="PM/HMP-P_kinase-1"/>
</dbReference>
<accession>A0A328XSK5</accession>
<dbReference type="EMBL" id="QLSX01000011">
    <property type="protein sequence ID" value="RAR58602.1"/>
    <property type="molecule type" value="Genomic_DNA"/>
</dbReference>
<evidence type="ECO:0000313" key="8">
    <source>
        <dbReference type="EMBL" id="RAR58602.1"/>
    </source>
</evidence>
<dbReference type="InterPro" id="IPR004399">
    <property type="entry name" value="HMP/HMP-P_kinase_dom"/>
</dbReference>
<proteinExistence type="predicted"/>
<comment type="pathway">
    <text evidence="1">Cofactor biosynthesis; thiamine diphosphate biosynthesis.</text>
</comment>
<dbReference type="Gene3D" id="3.40.1190.20">
    <property type="match status" value="1"/>
</dbReference>
<dbReference type="GO" id="GO:0008972">
    <property type="term" value="F:phosphomethylpyrimidine kinase activity"/>
    <property type="evidence" value="ECO:0007669"/>
    <property type="project" value="InterPro"/>
</dbReference>
<reference evidence="8 9" key="1">
    <citation type="submission" date="2018-06" db="EMBL/GenBank/DDBJ databases">
        <title>Comparative analysis of microorganisms from saline springs in Andes Mountain Range, Colombia.</title>
        <authorList>
            <person name="Rubin E."/>
        </authorList>
    </citation>
    <scope>NUCLEOTIDE SEQUENCE [LARGE SCALE GENOMIC DNA]</scope>
    <source>
        <strain evidence="8 9">USBA-857</strain>
    </source>
</reference>
<dbReference type="SUPFAM" id="SSF53613">
    <property type="entry name" value="Ribokinase-like"/>
    <property type="match status" value="1"/>
</dbReference>
<sequence>MLSGVFRLKDDATMSNSPRIPHTLTIAGSDPSGGAGLQGDIKTFSALGTYATNVITAVIAQNTRGVAAVHPVPAEVIREQLDNLLDDVCIDAVKIGMVASREVAETIHDVLIQRRPRWIVLDPVMVAKSGDILVDADGIRAVREVLVPLADVITPNLPEAAVLLDSEVPQTPDAMEAMLPGLQSLKAPYVLLKGGHLAGAACPDLLATPTDSAWLPAPRVATDNLHGTGCALSSAIAAKLSRLPADASQADIVAAIGDAKHWLHAGLEASHRLQIGKGRGPVHHFHAWW</sequence>
<evidence type="ECO:0000256" key="6">
    <source>
        <dbReference type="ARBA" id="ARBA00022840"/>
    </source>
</evidence>
<dbReference type="NCBIfam" id="TIGR00097">
    <property type="entry name" value="HMP-P_kinase"/>
    <property type="match status" value="1"/>
</dbReference>
<dbReference type="GO" id="GO:0008902">
    <property type="term" value="F:hydroxymethylpyrimidine kinase activity"/>
    <property type="evidence" value="ECO:0007669"/>
    <property type="project" value="UniProtKB-EC"/>
</dbReference>
<evidence type="ECO:0000256" key="2">
    <source>
        <dbReference type="ARBA" id="ARBA00012135"/>
    </source>
</evidence>
<keyword evidence="6" id="KW-0067">ATP-binding</keyword>
<dbReference type="Proteomes" id="UP000249700">
    <property type="component" value="Unassembled WGS sequence"/>
</dbReference>
<evidence type="ECO:0000256" key="3">
    <source>
        <dbReference type="ARBA" id="ARBA00022679"/>
    </source>
</evidence>
<dbReference type="GO" id="GO:0009228">
    <property type="term" value="P:thiamine biosynthetic process"/>
    <property type="evidence" value="ECO:0007669"/>
    <property type="project" value="InterPro"/>
</dbReference>
<evidence type="ECO:0000256" key="4">
    <source>
        <dbReference type="ARBA" id="ARBA00022741"/>
    </source>
</evidence>
<dbReference type="GO" id="GO:0009229">
    <property type="term" value="P:thiamine diphosphate biosynthetic process"/>
    <property type="evidence" value="ECO:0007669"/>
    <property type="project" value="UniProtKB-UniPathway"/>
</dbReference>
<dbReference type="GO" id="GO:0005829">
    <property type="term" value="C:cytosol"/>
    <property type="evidence" value="ECO:0007669"/>
    <property type="project" value="TreeGrafter"/>
</dbReference>
<comment type="caution">
    <text evidence="8">The sequence shown here is derived from an EMBL/GenBank/DDBJ whole genome shotgun (WGS) entry which is preliminary data.</text>
</comment>
<keyword evidence="3" id="KW-0808">Transferase</keyword>
<dbReference type="AlphaFoldDB" id="A0A328XSK5"/>
<dbReference type="PANTHER" id="PTHR20858:SF17">
    <property type="entry name" value="HYDROXYMETHYLPYRIMIDINE_PHOSPHOMETHYLPYRIMIDINE KINASE THI20-RELATED"/>
    <property type="match status" value="1"/>
</dbReference>
<evidence type="ECO:0000256" key="5">
    <source>
        <dbReference type="ARBA" id="ARBA00022777"/>
    </source>
</evidence>
<feature type="domain" description="Pyridoxamine kinase/Phosphomethylpyrimidine kinase" evidence="7">
    <location>
        <begin position="30"/>
        <end position="283"/>
    </location>
</feature>
<protein>
    <recommendedName>
        <fullName evidence="2">hydroxymethylpyrimidine kinase</fullName>
        <ecNumber evidence="2">2.7.1.49</ecNumber>
    </recommendedName>
</protein>